<reference evidence="4 5" key="1">
    <citation type="journal article" date="2012" name="J. Bacteriol.">
        <title>Draft Genome Sequence of the Soil Bacterium Burkholderia terrae Strain BS001, Which Interacts with Fungal Surface Structures.</title>
        <authorList>
            <person name="Nazir R."/>
            <person name="Hansen M.A."/>
            <person name="Sorensen S."/>
            <person name="van Elsas J.D."/>
        </authorList>
    </citation>
    <scope>NUCLEOTIDE SEQUENCE [LARGE SCALE GENOMIC DNA]</scope>
    <source>
        <strain evidence="4 5">BS001</strain>
    </source>
</reference>
<evidence type="ECO:0000259" key="3">
    <source>
        <dbReference type="Pfam" id="PF24828"/>
    </source>
</evidence>
<evidence type="ECO:0000259" key="1">
    <source>
        <dbReference type="Pfam" id="PF24734"/>
    </source>
</evidence>
<feature type="domain" description="DUF7713" evidence="3">
    <location>
        <begin position="131"/>
        <end position="193"/>
    </location>
</feature>
<dbReference type="InterPro" id="IPR056103">
    <property type="entry name" value="DUF7686"/>
</dbReference>
<keyword evidence="5" id="KW-1185">Reference proteome</keyword>
<name>A0ABN0F9H7_9BURK</name>
<dbReference type="RefSeq" id="WP_009769819.1">
    <property type="nucleotide sequence ID" value="NZ_AKAU01000249.1"/>
</dbReference>
<organism evidence="4 5">
    <name type="scientific">Paraburkholderia hospita</name>
    <dbReference type="NCBI Taxonomy" id="169430"/>
    <lineage>
        <taxon>Bacteria</taxon>
        <taxon>Pseudomonadati</taxon>
        <taxon>Pseudomonadota</taxon>
        <taxon>Betaproteobacteria</taxon>
        <taxon>Burkholderiales</taxon>
        <taxon>Burkholderiaceae</taxon>
        <taxon>Paraburkholderia</taxon>
    </lineage>
</organism>
<dbReference type="InterPro" id="IPR056130">
    <property type="entry name" value="DUF7713"/>
</dbReference>
<dbReference type="Pfam" id="PF24734">
    <property type="entry name" value="DUF7685"/>
    <property type="match status" value="1"/>
</dbReference>
<dbReference type="Pfam" id="PF24828">
    <property type="entry name" value="DUF7713"/>
    <property type="match status" value="1"/>
</dbReference>
<feature type="domain" description="DUF7685" evidence="1">
    <location>
        <begin position="6"/>
        <end position="45"/>
    </location>
</feature>
<dbReference type="EMBL" id="AKAU01000249">
    <property type="protein sequence ID" value="EIM95298.1"/>
    <property type="molecule type" value="Genomic_DNA"/>
</dbReference>
<dbReference type="Proteomes" id="UP000004980">
    <property type="component" value="Unassembled WGS sequence"/>
</dbReference>
<dbReference type="Pfam" id="PF24735">
    <property type="entry name" value="DUF7686"/>
    <property type="match status" value="1"/>
</dbReference>
<gene>
    <name evidence="4" type="ORF">WQE_39914</name>
</gene>
<comment type="caution">
    <text evidence="4">The sequence shown here is derived from an EMBL/GenBank/DDBJ whole genome shotgun (WGS) entry which is preliminary data.</text>
</comment>
<evidence type="ECO:0000313" key="4">
    <source>
        <dbReference type="EMBL" id="EIM95298.1"/>
    </source>
</evidence>
<evidence type="ECO:0000313" key="5">
    <source>
        <dbReference type="Proteomes" id="UP000004980"/>
    </source>
</evidence>
<sequence>MSKNICARCETVMSPHAVVKVASGDGAFRSLCSRCFNTEMAHLAKLNAFEHPKFAPVRLADAGGVVHEFHFRSLLFGDQLSLEAFELASGDEDCVGYRFQLLGDPRSDPFELLGHLVQKVKRALATRYLVEHAGNLEVAGTTVRGRIEWDSSEIGHMPCVIIDGKRVDWTDFGAMLMQFEGWQFRIALVDPSDEA</sequence>
<dbReference type="InterPro" id="IPR056102">
    <property type="entry name" value="DUF7685"/>
</dbReference>
<accession>A0ABN0F9H7</accession>
<protein>
    <submittedName>
        <fullName evidence="4">Uncharacterized protein</fullName>
    </submittedName>
</protein>
<feature type="domain" description="DUF7686" evidence="2">
    <location>
        <begin position="51"/>
        <end position="125"/>
    </location>
</feature>
<proteinExistence type="predicted"/>
<evidence type="ECO:0000259" key="2">
    <source>
        <dbReference type="Pfam" id="PF24735"/>
    </source>
</evidence>